<proteinExistence type="predicted"/>
<protein>
    <recommendedName>
        <fullName evidence="1">HTH APSES-type domain-containing protein</fullName>
    </recommendedName>
</protein>
<keyword evidence="3" id="KW-1185">Reference proteome</keyword>
<dbReference type="Proteomes" id="UP000054248">
    <property type="component" value="Unassembled WGS sequence"/>
</dbReference>
<sequence>PVYNSHHSVGRARYITSNDPRGYLPVWEYSLKDQPMMMDMDDGFVLWTSICKALGKSKADITRMIESDPELQQPNRLRRVKGGFLRVQGTWIPHSNAKALARKIAWEIKDDLVPFFG</sequence>
<dbReference type="SUPFAM" id="SSF54616">
    <property type="entry name" value="DNA-binding domain of Mlu1-box binding protein MBP1"/>
    <property type="match status" value="1"/>
</dbReference>
<organism evidence="2 3">
    <name type="scientific">Tulasnella calospora MUT 4182</name>
    <dbReference type="NCBI Taxonomy" id="1051891"/>
    <lineage>
        <taxon>Eukaryota</taxon>
        <taxon>Fungi</taxon>
        <taxon>Dikarya</taxon>
        <taxon>Basidiomycota</taxon>
        <taxon>Agaricomycotina</taxon>
        <taxon>Agaricomycetes</taxon>
        <taxon>Cantharellales</taxon>
        <taxon>Tulasnellaceae</taxon>
        <taxon>Tulasnella</taxon>
    </lineage>
</organism>
<reference evidence="2 3" key="1">
    <citation type="submission" date="2014-04" db="EMBL/GenBank/DDBJ databases">
        <authorList>
            <consortium name="DOE Joint Genome Institute"/>
            <person name="Kuo A."/>
            <person name="Girlanda M."/>
            <person name="Perotto S."/>
            <person name="Kohler A."/>
            <person name="Nagy L.G."/>
            <person name="Floudas D."/>
            <person name="Copeland A."/>
            <person name="Barry K.W."/>
            <person name="Cichocki N."/>
            <person name="Veneault-Fourrey C."/>
            <person name="LaButti K."/>
            <person name="Lindquist E.A."/>
            <person name="Lipzen A."/>
            <person name="Lundell T."/>
            <person name="Morin E."/>
            <person name="Murat C."/>
            <person name="Sun H."/>
            <person name="Tunlid A."/>
            <person name="Henrissat B."/>
            <person name="Grigoriev I.V."/>
            <person name="Hibbett D.S."/>
            <person name="Martin F."/>
            <person name="Nordberg H.P."/>
            <person name="Cantor M.N."/>
            <person name="Hua S.X."/>
        </authorList>
    </citation>
    <scope>NUCLEOTIDE SEQUENCE [LARGE SCALE GENOMIC DNA]</scope>
    <source>
        <strain evidence="2 3">MUT 4182</strain>
    </source>
</reference>
<feature type="non-terminal residue" evidence="2">
    <location>
        <position position="1"/>
    </location>
</feature>
<dbReference type="GO" id="GO:0033309">
    <property type="term" value="C:SBF transcription complex"/>
    <property type="evidence" value="ECO:0007669"/>
    <property type="project" value="TreeGrafter"/>
</dbReference>
<dbReference type="PANTHER" id="PTHR43828:SF5">
    <property type="entry name" value="TRANSCRIPTIONAL REPRESSOR XBP1"/>
    <property type="match status" value="1"/>
</dbReference>
<dbReference type="Gene3D" id="3.10.260.10">
    <property type="entry name" value="Transcription regulator HTH, APSES-type DNA-binding domain"/>
    <property type="match status" value="1"/>
</dbReference>
<dbReference type="HOGENOM" id="CLU_1865351_0_0_1"/>
<accession>A0A0C3QWZ3</accession>
<dbReference type="InterPro" id="IPR003163">
    <property type="entry name" value="Tscrpt_reg_HTH_APSES-type"/>
</dbReference>
<dbReference type="PROSITE" id="PS51299">
    <property type="entry name" value="HTH_APSES"/>
    <property type="match status" value="1"/>
</dbReference>
<dbReference type="PANTHER" id="PTHR43828">
    <property type="entry name" value="ASPARAGINASE"/>
    <property type="match status" value="1"/>
</dbReference>
<reference evidence="3" key="2">
    <citation type="submission" date="2015-01" db="EMBL/GenBank/DDBJ databases">
        <title>Evolutionary Origins and Diversification of the Mycorrhizal Mutualists.</title>
        <authorList>
            <consortium name="DOE Joint Genome Institute"/>
            <consortium name="Mycorrhizal Genomics Consortium"/>
            <person name="Kohler A."/>
            <person name="Kuo A."/>
            <person name="Nagy L.G."/>
            <person name="Floudas D."/>
            <person name="Copeland A."/>
            <person name="Barry K.W."/>
            <person name="Cichocki N."/>
            <person name="Veneault-Fourrey C."/>
            <person name="LaButti K."/>
            <person name="Lindquist E.A."/>
            <person name="Lipzen A."/>
            <person name="Lundell T."/>
            <person name="Morin E."/>
            <person name="Murat C."/>
            <person name="Riley R."/>
            <person name="Ohm R."/>
            <person name="Sun H."/>
            <person name="Tunlid A."/>
            <person name="Henrissat B."/>
            <person name="Grigoriev I.V."/>
            <person name="Hibbett D.S."/>
            <person name="Martin F."/>
        </authorList>
    </citation>
    <scope>NUCLEOTIDE SEQUENCE [LARGE SCALE GENOMIC DNA]</scope>
    <source>
        <strain evidence="3">MUT 4182</strain>
    </source>
</reference>
<dbReference type="InterPro" id="IPR051642">
    <property type="entry name" value="SWI6-like"/>
</dbReference>
<dbReference type="GO" id="GO:0030907">
    <property type="term" value="C:MBF transcription complex"/>
    <property type="evidence" value="ECO:0007669"/>
    <property type="project" value="TreeGrafter"/>
</dbReference>
<dbReference type="OrthoDB" id="5562739at2759"/>
<dbReference type="InterPro" id="IPR036887">
    <property type="entry name" value="HTH_APSES_sf"/>
</dbReference>
<gene>
    <name evidence="2" type="ORF">M407DRAFT_63867</name>
</gene>
<evidence type="ECO:0000259" key="1">
    <source>
        <dbReference type="PROSITE" id="PS51299"/>
    </source>
</evidence>
<dbReference type="GO" id="GO:0000981">
    <property type="term" value="F:DNA-binding transcription factor activity, RNA polymerase II-specific"/>
    <property type="evidence" value="ECO:0007669"/>
    <property type="project" value="UniProtKB-ARBA"/>
</dbReference>
<dbReference type="GO" id="GO:0003677">
    <property type="term" value="F:DNA binding"/>
    <property type="evidence" value="ECO:0007669"/>
    <property type="project" value="InterPro"/>
</dbReference>
<dbReference type="AlphaFoldDB" id="A0A0C3QWZ3"/>
<dbReference type="EMBL" id="KN822942">
    <property type="protein sequence ID" value="KIO34501.1"/>
    <property type="molecule type" value="Genomic_DNA"/>
</dbReference>
<dbReference type="STRING" id="1051891.A0A0C3QWZ3"/>
<evidence type="ECO:0000313" key="3">
    <source>
        <dbReference type="Proteomes" id="UP000054248"/>
    </source>
</evidence>
<evidence type="ECO:0000313" key="2">
    <source>
        <dbReference type="EMBL" id="KIO34501.1"/>
    </source>
</evidence>
<feature type="domain" description="HTH APSES-type" evidence="1">
    <location>
        <begin position="13"/>
        <end position="117"/>
    </location>
</feature>
<name>A0A0C3QWZ3_9AGAM</name>